<name>H9G919_ANOCA</name>
<dbReference type="GO" id="GO:0042803">
    <property type="term" value="F:protein homodimerization activity"/>
    <property type="evidence" value="ECO:0007669"/>
    <property type="project" value="Ensembl"/>
</dbReference>
<dbReference type="GO" id="GO:2000774">
    <property type="term" value="P:positive regulation of cellular senescence"/>
    <property type="evidence" value="ECO:0007669"/>
    <property type="project" value="Ensembl"/>
</dbReference>
<evidence type="ECO:0000259" key="4">
    <source>
        <dbReference type="Pfam" id="PF20266"/>
    </source>
</evidence>
<dbReference type="InterPro" id="IPR046903">
    <property type="entry name" value="Mab-21-like_nuc_Trfase"/>
</dbReference>
<dbReference type="GO" id="GO:0002230">
    <property type="term" value="P:positive regulation of defense response to virus by host"/>
    <property type="evidence" value="ECO:0000318"/>
    <property type="project" value="GO_Central"/>
</dbReference>
<dbReference type="Ensembl" id="ENSACAT00000004439.4">
    <property type="protein sequence ID" value="ENSACAP00000004339.4"/>
    <property type="gene ID" value="ENSACAG00000004451.4"/>
</dbReference>
<dbReference type="Bgee" id="ENSACAG00000004451">
    <property type="expression patterns" value="Expressed in adrenal gland and 9 other cell types or tissues"/>
</dbReference>
<reference evidence="5" key="3">
    <citation type="submission" date="2025-09" db="UniProtKB">
        <authorList>
            <consortium name="Ensembl"/>
        </authorList>
    </citation>
    <scope>IDENTIFICATION</scope>
</reference>
<dbReference type="GO" id="GO:0005829">
    <property type="term" value="C:cytosol"/>
    <property type="evidence" value="ECO:0000318"/>
    <property type="project" value="GO_Central"/>
</dbReference>
<evidence type="ECO:0000313" key="5">
    <source>
        <dbReference type="Ensembl" id="ENSACAP00000004339.4"/>
    </source>
</evidence>
<dbReference type="Proteomes" id="UP000001646">
    <property type="component" value="Unplaced"/>
</dbReference>
<feature type="domain" description="Mab-21-like nucleotidyltransferase" evidence="3">
    <location>
        <begin position="263"/>
        <end position="446"/>
    </location>
</feature>
<dbReference type="KEGG" id="acs:100567354"/>
<evidence type="ECO:0000256" key="2">
    <source>
        <dbReference type="SAM" id="MobiDB-lite"/>
    </source>
</evidence>
<feature type="domain" description="Mab-21-like HhH/H2TH-like" evidence="4">
    <location>
        <begin position="462"/>
        <end position="567"/>
    </location>
</feature>
<dbReference type="GO" id="GO:0061501">
    <property type="term" value="F:2',3'-cyclic GMP-AMP synthase activity"/>
    <property type="evidence" value="ECO:0000318"/>
    <property type="project" value="GO_Central"/>
</dbReference>
<reference evidence="5" key="1">
    <citation type="submission" date="2009-12" db="EMBL/GenBank/DDBJ databases">
        <title>The Genome Sequence of Anolis carolinensis (Green Anole Lizard).</title>
        <authorList>
            <consortium name="The Genome Sequencing Platform"/>
            <person name="Di Palma F."/>
            <person name="Alfoldi J."/>
            <person name="Heiman D."/>
            <person name="Young S."/>
            <person name="Grabherr M."/>
            <person name="Johnson J."/>
            <person name="Lander E.S."/>
            <person name="Lindblad-Toh K."/>
        </authorList>
    </citation>
    <scope>NUCLEOTIDE SEQUENCE [LARGE SCALE GENOMIC DNA]</scope>
    <source>
        <strain evidence="5">JBL SC #1</strain>
    </source>
</reference>
<feature type="compositionally biased region" description="Basic and acidic residues" evidence="2">
    <location>
        <begin position="187"/>
        <end position="196"/>
    </location>
</feature>
<dbReference type="STRING" id="28377.ENSACAP00000004339"/>
<dbReference type="GO" id="GO:0005546">
    <property type="term" value="F:phosphatidylinositol-4,5-bisphosphate binding"/>
    <property type="evidence" value="ECO:0007669"/>
    <property type="project" value="Ensembl"/>
</dbReference>
<dbReference type="GO" id="GO:0032481">
    <property type="term" value="P:positive regulation of type I interferon production"/>
    <property type="evidence" value="ECO:0000318"/>
    <property type="project" value="GO_Central"/>
</dbReference>
<feature type="compositionally biased region" description="Basic and acidic residues" evidence="2">
    <location>
        <begin position="116"/>
        <end position="128"/>
    </location>
</feature>
<dbReference type="GO" id="GO:0140693">
    <property type="term" value="F:molecular condensate scaffold activity"/>
    <property type="evidence" value="ECO:0007669"/>
    <property type="project" value="Ensembl"/>
</dbReference>
<feature type="compositionally biased region" description="Basic and acidic residues" evidence="2">
    <location>
        <begin position="138"/>
        <end position="147"/>
    </location>
</feature>
<dbReference type="InterPro" id="IPR024810">
    <property type="entry name" value="MAB21L/cGLR"/>
</dbReference>
<feature type="compositionally biased region" description="Low complexity" evidence="2">
    <location>
        <begin position="171"/>
        <end position="186"/>
    </location>
</feature>
<dbReference type="PANTHER" id="PTHR10656">
    <property type="entry name" value="CELL FATE DETERMINING PROTEIN MAB21-RELATED"/>
    <property type="match status" value="1"/>
</dbReference>
<dbReference type="SMART" id="SM01265">
    <property type="entry name" value="Mab-21"/>
    <property type="match status" value="1"/>
</dbReference>
<dbReference type="GO" id="GO:0002218">
    <property type="term" value="P:activation of innate immune response"/>
    <property type="evidence" value="ECO:0000318"/>
    <property type="project" value="GO_Central"/>
</dbReference>
<dbReference type="GO" id="GO:0016604">
    <property type="term" value="C:nuclear body"/>
    <property type="evidence" value="ECO:0007669"/>
    <property type="project" value="Ensembl"/>
</dbReference>
<dbReference type="GO" id="GO:0140896">
    <property type="term" value="P:cGAS/STING signaling pathway"/>
    <property type="evidence" value="ECO:0007669"/>
    <property type="project" value="Ensembl"/>
</dbReference>
<dbReference type="GO" id="GO:0003682">
    <property type="term" value="F:chromatin binding"/>
    <property type="evidence" value="ECO:0000318"/>
    <property type="project" value="GO_Central"/>
</dbReference>
<evidence type="ECO:0000256" key="1">
    <source>
        <dbReference type="ARBA" id="ARBA00008307"/>
    </source>
</evidence>
<dbReference type="GO" id="GO:2000042">
    <property type="term" value="P:negative regulation of double-strand break repair via homologous recombination"/>
    <property type="evidence" value="ECO:0000318"/>
    <property type="project" value="GO_Central"/>
</dbReference>
<dbReference type="GO" id="GO:0005634">
    <property type="term" value="C:nucleus"/>
    <property type="evidence" value="ECO:0000318"/>
    <property type="project" value="GO_Central"/>
</dbReference>
<dbReference type="FunFam" id="1.10.1410.40:FF:000007">
    <property type="entry name" value="Cyclic GMP-AMP synthase"/>
    <property type="match status" value="1"/>
</dbReference>
<gene>
    <name evidence="5" type="primary">CGAS</name>
</gene>
<dbReference type="GO" id="GO:0071360">
    <property type="term" value="P:cellular response to exogenous dsRNA"/>
    <property type="evidence" value="ECO:0000318"/>
    <property type="project" value="GO_Central"/>
</dbReference>
<dbReference type="GO" id="GO:0019934">
    <property type="term" value="P:cGMP-mediated signaling"/>
    <property type="evidence" value="ECO:0007669"/>
    <property type="project" value="Ensembl"/>
</dbReference>
<dbReference type="GO" id="GO:0031491">
    <property type="term" value="F:nucleosome binding"/>
    <property type="evidence" value="ECO:0007669"/>
    <property type="project" value="Ensembl"/>
</dbReference>
<evidence type="ECO:0000259" key="3">
    <source>
        <dbReference type="Pfam" id="PF03281"/>
    </source>
</evidence>
<protein>
    <submittedName>
        <fullName evidence="5">Cyclic GMP-AMP synthase</fullName>
    </submittedName>
</protein>
<dbReference type="GeneTree" id="ENSGT01050000244827"/>
<dbReference type="Pfam" id="PF20266">
    <property type="entry name" value="Mab-21_C"/>
    <property type="match status" value="1"/>
</dbReference>
<dbReference type="GO" id="GO:0005886">
    <property type="term" value="C:plasma membrane"/>
    <property type="evidence" value="ECO:0007669"/>
    <property type="project" value="Ensembl"/>
</dbReference>
<dbReference type="GO" id="GO:0050863">
    <property type="term" value="P:regulation of T cell activation"/>
    <property type="evidence" value="ECO:0007669"/>
    <property type="project" value="Ensembl"/>
</dbReference>
<dbReference type="GO" id="GO:0019933">
    <property type="term" value="P:cAMP-mediated signaling"/>
    <property type="evidence" value="ECO:0007669"/>
    <property type="project" value="Ensembl"/>
</dbReference>
<dbReference type="InParanoid" id="H9G919"/>
<feature type="compositionally biased region" description="Basic and acidic residues" evidence="2">
    <location>
        <begin position="43"/>
        <end position="52"/>
    </location>
</feature>
<dbReference type="GO" id="GO:0038001">
    <property type="term" value="P:paracrine signaling"/>
    <property type="evidence" value="ECO:0000318"/>
    <property type="project" value="GO_Central"/>
</dbReference>
<dbReference type="GO" id="GO:0006974">
    <property type="term" value="P:DNA damage response"/>
    <property type="evidence" value="ECO:0000318"/>
    <property type="project" value="GO_Central"/>
</dbReference>
<feature type="compositionally biased region" description="Basic and acidic residues" evidence="2">
    <location>
        <begin position="60"/>
        <end position="106"/>
    </location>
</feature>
<dbReference type="eggNOG" id="KOG3963">
    <property type="taxonomic scope" value="Eukaryota"/>
</dbReference>
<comment type="similarity">
    <text evidence="1">Belongs to the mab-21 family.</text>
</comment>
<feature type="compositionally biased region" description="Low complexity" evidence="2">
    <location>
        <begin position="27"/>
        <end position="42"/>
    </location>
</feature>
<evidence type="ECO:0000313" key="6">
    <source>
        <dbReference type="Proteomes" id="UP000001646"/>
    </source>
</evidence>
<dbReference type="GO" id="GO:0160049">
    <property type="term" value="P:negative regulation of cGAS/STING signaling pathway"/>
    <property type="evidence" value="ECO:0007669"/>
    <property type="project" value="Ensembl"/>
</dbReference>
<organism evidence="5 6">
    <name type="scientific">Anolis carolinensis</name>
    <name type="common">Green anole</name>
    <name type="synonym">American chameleon</name>
    <dbReference type="NCBI Taxonomy" id="28377"/>
    <lineage>
        <taxon>Eukaryota</taxon>
        <taxon>Metazoa</taxon>
        <taxon>Chordata</taxon>
        <taxon>Craniata</taxon>
        <taxon>Vertebrata</taxon>
        <taxon>Euteleostomi</taxon>
        <taxon>Lepidosauria</taxon>
        <taxon>Squamata</taxon>
        <taxon>Bifurcata</taxon>
        <taxon>Unidentata</taxon>
        <taxon>Episquamata</taxon>
        <taxon>Toxicofera</taxon>
        <taxon>Iguania</taxon>
        <taxon>Dactyloidae</taxon>
        <taxon>Anolis</taxon>
    </lineage>
</organism>
<keyword evidence="6" id="KW-1185">Reference proteome</keyword>
<dbReference type="Gene3D" id="1.10.1410.40">
    <property type="match status" value="1"/>
</dbReference>
<dbReference type="GO" id="GO:0003690">
    <property type="term" value="F:double-stranded DNA binding"/>
    <property type="evidence" value="ECO:0000318"/>
    <property type="project" value="GO_Central"/>
</dbReference>
<dbReference type="GO" id="GO:0008340">
    <property type="term" value="P:determination of adult lifespan"/>
    <property type="evidence" value="ECO:0007669"/>
    <property type="project" value="Ensembl"/>
</dbReference>
<feature type="compositionally biased region" description="Basic residues" evidence="2">
    <location>
        <begin position="161"/>
        <end position="170"/>
    </location>
</feature>
<dbReference type="Pfam" id="PF03281">
    <property type="entry name" value="Mab-21"/>
    <property type="match status" value="1"/>
</dbReference>
<dbReference type="AlphaFoldDB" id="H9G919"/>
<dbReference type="Gene3D" id="3.30.460.90">
    <property type="match status" value="1"/>
</dbReference>
<dbReference type="HOGENOM" id="CLU_040428_2_0_1"/>
<dbReference type="GO" id="GO:0002637">
    <property type="term" value="P:regulation of immunoglobulin production"/>
    <property type="evidence" value="ECO:0007669"/>
    <property type="project" value="Ensembl"/>
</dbReference>
<dbReference type="PANTHER" id="PTHR10656:SF35">
    <property type="entry name" value="CYCLIC GMP-AMP SYNTHASE"/>
    <property type="match status" value="1"/>
</dbReference>
<accession>H9G919</accession>
<dbReference type="GO" id="GO:0051607">
    <property type="term" value="P:defense response to virus"/>
    <property type="evidence" value="ECO:0007669"/>
    <property type="project" value="Ensembl"/>
</dbReference>
<dbReference type="GO" id="GO:0035861">
    <property type="term" value="C:site of double-strand break"/>
    <property type="evidence" value="ECO:0000318"/>
    <property type="project" value="GO_Central"/>
</dbReference>
<feature type="region of interest" description="Disordered" evidence="2">
    <location>
        <begin position="1"/>
        <end position="213"/>
    </location>
</feature>
<proteinExistence type="inferred from homology"/>
<sequence length="578" mass="64187">MEPGAAVRRKKSGQKKEEAAKGEKGKAAPTERAAGAAKGATEAPKKGRKGTEAQKNQSSGEEKGMERKRSSRAKSEGAKGQEAKEEEAAPRERAAGAARGDAEAPKKGRKGGQGQEEAKGKAAPRERAAGAAKGATEAPKKGRKGGEGQEEEEGGEEKGVAKKRSSRAKKQQAQAGEAAPGAAPQRQEAKEAERCSGARRKSLPRGAAPASPALRPVLERLRLGREARSEAADQVNQLRDRLVRAVKKVPGFKTVEVFGAGSYYEGAKICSPNEFDIMLKIPEVRLELESCEVVSSSGAFHYVKLKRDPANKELREFCEDNERLSSSRMLLGLRNIIMDEVKKMADMNVSVEKKRPGSPAVTILIGSPPSVISVDIILALEFHHPKWCSSTENGLGIEEWMGTKVKKSLRSEPLYLVTKNVKDGKCFIENTWRLSFSNIEKMLLQNHGQTKTCCEIKGEKCCRKDCLKLLKYLLLQLKTKHENRNQFEKFCSYHVKTAFFHACVKWPKDSDWLLANLDECFNRLLNYFLDCLKEAKLPHFFIPGFNLFSEERIDRTKRNALVKTIEKEINNRFRIFFN</sequence>
<dbReference type="GO" id="GO:0160004">
    <property type="term" value="F:poly-ADP-D-ribose modification-dependent protein binding"/>
    <property type="evidence" value="ECO:0007669"/>
    <property type="project" value="Ensembl"/>
</dbReference>
<dbReference type="GeneID" id="100567354"/>
<dbReference type="InterPro" id="IPR046906">
    <property type="entry name" value="Mab-21_HhH/H2TH-like"/>
</dbReference>
<feature type="compositionally biased region" description="Basic and acidic residues" evidence="2">
    <location>
        <begin position="14"/>
        <end position="26"/>
    </location>
</feature>
<dbReference type="GO" id="GO:0006281">
    <property type="term" value="P:DNA repair"/>
    <property type="evidence" value="ECO:0007669"/>
    <property type="project" value="Ensembl"/>
</dbReference>
<reference evidence="5" key="2">
    <citation type="submission" date="2025-08" db="UniProtKB">
        <authorList>
            <consortium name="Ensembl"/>
        </authorList>
    </citation>
    <scope>IDENTIFICATION</scope>
</reference>
<dbReference type="CTD" id="115004"/>
<dbReference type="OrthoDB" id="6054650at2759"/>